<dbReference type="Gene3D" id="1.20.140.40">
    <property type="entry name" value="Invertase/pectin methylesterase inhibitor family protein"/>
    <property type="match status" value="1"/>
</dbReference>
<comment type="similarity">
    <text evidence="2">Belongs to the PMEI family.</text>
</comment>
<comment type="caution">
    <text evidence="5">The sequence shown here is derived from an EMBL/GenBank/DDBJ whole genome shotgun (WGS) entry which is preliminary data.</text>
</comment>
<dbReference type="PANTHER" id="PTHR31080:SF207">
    <property type="entry name" value="PECTINESTERASE INHIBITOR 9"/>
    <property type="match status" value="1"/>
</dbReference>
<dbReference type="PANTHER" id="PTHR31080">
    <property type="entry name" value="PECTINESTERASE INHIBITOR-LIKE"/>
    <property type="match status" value="1"/>
</dbReference>
<evidence type="ECO:0000256" key="2">
    <source>
        <dbReference type="ARBA" id="ARBA00038471"/>
    </source>
</evidence>
<feature type="domain" description="Pectinesterase inhibitor" evidence="4">
    <location>
        <begin position="32"/>
        <end position="187"/>
    </location>
</feature>
<evidence type="ECO:0000256" key="1">
    <source>
        <dbReference type="ARBA" id="ARBA00022729"/>
    </source>
</evidence>
<dbReference type="Pfam" id="PF04043">
    <property type="entry name" value="PMEI"/>
    <property type="match status" value="1"/>
</dbReference>
<dbReference type="CDD" id="cd15798">
    <property type="entry name" value="PMEI-like_3"/>
    <property type="match status" value="1"/>
</dbReference>
<dbReference type="NCBIfam" id="TIGR01614">
    <property type="entry name" value="PME_inhib"/>
    <property type="match status" value="1"/>
</dbReference>
<keyword evidence="1 3" id="KW-0732">Signal</keyword>
<dbReference type="InterPro" id="IPR051955">
    <property type="entry name" value="PME_Inhibitor"/>
</dbReference>
<dbReference type="InterPro" id="IPR006501">
    <property type="entry name" value="Pectinesterase_inhib_dom"/>
</dbReference>
<proteinExistence type="inferred from homology"/>
<keyword evidence="6" id="KW-1185">Reference proteome</keyword>
<dbReference type="SMART" id="SM00856">
    <property type="entry name" value="PMEI"/>
    <property type="match status" value="1"/>
</dbReference>
<organism evidence="5 6">
    <name type="scientific">Quillaja saponaria</name>
    <name type="common">Soap bark tree</name>
    <dbReference type="NCBI Taxonomy" id="32244"/>
    <lineage>
        <taxon>Eukaryota</taxon>
        <taxon>Viridiplantae</taxon>
        <taxon>Streptophyta</taxon>
        <taxon>Embryophyta</taxon>
        <taxon>Tracheophyta</taxon>
        <taxon>Spermatophyta</taxon>
        <taxon>Magnoliopsida</taxon>
        <taxon>eudicotyledons</taxon>
        <taxon>Gunneridae</taxon>
        <taxon>Pentapetalae</taxon>
        <taxon>rosids</taxon>
        <taxon>fabids</taxon>
        <taxon>Fabales</taxon>
        <taxon>Quillajaceae</taxon>
        <taxon>Quillaja</taxon>
    </lineage>
</organism>
<dbReference type="GO" id="GO:0046910">
    <property type="term" value="F:pectinesterase inhibitor activity"/>
    <property type="evidence" value="ECO:0007669"/>
    <property type="project" value="UniProtKB-ARBA"/>
</dbReference>
<dbReference type="SUPFAM" id="SSF101148">
    <property type="entry name" value="Plant invertase/pectin methylesterase inhibitor"/>
    <property type="match status" value="1"/>
</dbReference>
<name>A0AAD7L6H3_QUISA</name>
<protein>
    <submittedName>
        <fullName evidence="5">21 kDa protein-like</fullName>
    </submittedName>
</protein>
<feature type="signal peptide" evidence="3">
    <location>
        <begin position="1"/>
        <end position="25"/>
    </location>
</feature>
<dbReference type="FunFam" id="1.20.140.40:FF:000005">
    <property type="entry name" value="Pectin methylesterase inhibitor 1"/>
    <property type="match status" value="1"/>
</dbReference>
<feature type="chain" id="PRO_5042139933" evidence="3">
    <location>
        <begin position="26"/>
        <end position="200"/>
    </location>
</feature>
<reference evidence="5" key="1">
    <citation type="journal article" date="2023" name="Science">
        <title>Elucidation of the pathway for biosynthesis of saponin adjuvants from the soapbark tree.</title>
        <authorList>
            <person name="Reed J."/>
            <person name="Orme A."/>
            <person name="El-Demerdash A."/>
            <person name="Owen C."/>
            <person name="Martin L.B.B."/>
            <person name="Misra R.C."/>
            <person name="Kikuchi S."/>
            <person name="Rejzek M."/>
            <person name="Martin A.C."/>
            <person name="Harkess A."/>
            <person name="Leebens-Mack J."/>
            <person name="Louveau T."/>
            <person name="Stephenson M.J."/>
            <person name="Osbourn A."/>
        </authorList>
    </citation>
    <scope>NUCLEOTIDE SEQUENCE</scope>
    <source>
        <strain evidence="5">S10</strain>
    </source>
</reference>
<sequence>MAKLGLISLLAIFLALYIASNTVESALVTRSNPVDFIRASCRATRYPDLCVQCLSAYANVIRQSPQQLAMTALAVSITRARSAEAFVNKMSKVRGLKSREYLAVKDCIENMGDSVDRLSESAIELGRLGQNFVWHISNVQTWVSSALTNVNTCLDGFGGRAIDGNVKKAINRSVTGVAQVTSNALALVNSFAARQRTIRH</sequence>
<accession>A0AAD7L6H3</accession>
<dbReference type="KEGG" id="qsa:O6P43_024304"/>
<dbReference type="InterPro" id="IPR035513">
    <property type="entry name" value="Invertase/methylesterase_inhib"/>
</dbReference>
<evidence type="ECO:0000313" key="5">
    <source>
        <dbReference type="EMBL" id="KAJ7952461.1"/>
    </source>
</evidence>
<dbReference type="AlphaFoldDB" id="A0AAD7L6H3"/>
<gene>
    <name evidence="5" type="ORF">O6P43_024304</name>
</gene>
<evidence type="ECO:0000313" key="6">
    <source>
        <dbReference type="Proteomes" id="UP001163823"/>
    </source>
</evidence>
<evidence type="ECO:0000259" key="4">
    <source>
        <dbReference type="SMART" id="SM00856"/>
    </source>
</evidence>
<evidence type="ECO:0000256" key="3">
    <source>
        <dbReference type="SAM" id="SignalP"/>
    </source>
</evidence>
<dbReference type="Proteomes" id="UP001163823">
    <property type="component" value="Chromosome 10"/>
</dbReference>
<dbReference type="EMBL" id="JARAOO010000010">
    <property type="protein sequence ID" value="KAJ7952461.1"/>
    <property type="molecule type" value="Genomic_DNA"/>
</dbReference>